<organism evidence="1 2">
    <name type="scientific">Canavalia gladiata</name>
    <name type="common">Sword bean</name>
    <name type="synonym">Dolichos gladiatus</name>
    <dbReference type="NCBI Taxonomy" id="3824"/>
    <lineage>
        <taxon>Eukaryota</taxon>
        <taxon>Viridiplantae</taxon>
        <taxon>Streptophyta</taxon>
        <taxon>Embryophyta</taxon>
        <taxon>Tracheophyta</taxon>
        <taxon>Spermatophyta</taxon>
        <taxon>Magnoliopsida</taxon>
        <taxon>eudicotyledons</taxon>
        <taxon>Gunneridae</taxon>
        <taxon>Pentapetalae</taxon>
        <taxon>rosids</taxon>
        <taxon>fabids</taxon>
        <taxon>Fabales</taxon>
        <taxon>Fabaceae</taxon>
        <taxon>Papilionoideae</taxon>
        <taxon>50 kb inversion clade</taxon>
        <taxon>NPAAA clade</taxon>
        <taxon>indigoferoid/millettioid clade</taxon>
        <taxon>Phaseoleae</taxon>
        <taxon>Canavalia</taxon>
    </lineage>
</organism>
<protein>
    <submittedName>
        <fullName evidence="1">Uncharacterized protein</fullName>
    </submittedName>
</protein>
<gene>
    <name evidence="1" type="ORF">VNO77_27062</name>
</gene>
<reference evidence="1 2" key="1">
    <citation type="submission" date="2024-01" db="EMBL/GenBank/DDBJ databases">
        <title>The genomes of 5 underutilized Papilionoideae crops provide insights into root nodulation and disease resistanc.</title>
        <authorList>
            <person name="Jiang F."/>
        </authorList>
    </citation>
    <scope>NUCLEOTIDE SEQUENCE [LARGE SCALE GENOMIC DNA]</scope>
    <source>
        <strain evidence="1">LVBAO_FW01</strain>
        <tissue evidence="1">Leaves</tissue>
    </source>
</reference>
<comment type="caution">
    <text evidence="1">The sequence shown here is derived from an EMBL/GenBank/DDBJ whole genome shotgun (WGS) entry which is preliminary data.</text>
</comment>
<proteinExistence type="predicted"/>
<evidence type="ECO:0000313" key="2">
    <source>
        <dbReference type="Proteomes" id="UP001367508"/>
    </source>
</evidence>
<evidence type="ECO:0000313" key="1">
    <source>
        <dbReference type="EMBL" id="KAK7323585.1"/>
    </source>
</evidence>
<dbReference type="Proteomes" id="UP001367508">
    <property type="component" value="Unassembled WGS sequence"/>
</dbReference>
<name>A0AAN9Q3V9_CANGL</name>
<keyword evidence="2" id="KW-1185">Reference proteome</keyword>
<dbReference type="EMBL" id="JAYMYQ010000006">
    <property type="protein sequence ID" value="KAK7323585.1"/>
    <property type="molecule type" value="Genomic_DNA"/>
</dbReference>
<sequence>MRLSISQGVFINFEVPQIFSPLLPRHDLANYRPLARISHMVLAFITLGFPRPCTASLALHLLELDDQKISSTKMGFIKRGTVTITPAAIPSAQKGKQGESLGLIRECCPDILMPDTRNIHEGLKLGRCTQVVYAHAAAVAVPVMHFPTNYFNVKMRTVTDDARIDLQANGDAGSSVESETCSLLPPERLIKPFQKLGSLKESMFSLLSPRTPMEFLVILEVLMPPPPRLPKSSD</sequence>
<accession>A0AAN9Q3V9</accession>
<dbReference type="AlphaFoldDB" id="A0AAN9Q3V9"/>